<evidence type="ECO:0000313" key="4">
    <source>
        <dbReference type="Proteomes" id="UP000475582"/>
    </source>
</evidence>
<keyword evidence="4" id="KW-1185">Reference proteome</keyword>
<comment type="caution">
    <text evidence="3">The sequence shown here is derived from an EMBL/GenBank/DDBJ whole genome shotgun (WGS) entry which is preliminary data.</text>
</comment>
<dbReference type="Pfam" id="PF22352">
    <property type="entry name" value="K319L-like_PKD"/>
    <property type="match status" value="1"/>
</dbReference>
<feature type="signal peptide" evidence="1">
    <location>
        <begin position="1"/>
        <end position="24"/>
    </location>
</feature>
<dbReference type="AlphaFoldDB" id="A0A6L6PN31"/>
<organism evidence="3 4">
    <name type="scientific">Duganella radicis</name>
    <dbReference type="NCBI Taxonomy" id="551988"/>
    <lineage>
        <taxon>Bacteria</taxon>
        <taxon>Pseudomonadati</taxon>
        <taxon>Pseudomonadota</taxon>
        <taxon>Betaproteobacteria</taxon>
        <taxon>Burkholderiales</taxon>
        <taxon>Oxalobacteraceae</taxon>
        <taxon>Telluria group</taxon>
        <taxon>Duganella</taxon>
    </lineage>
</organism>
<dbReference type="InterPro" id="IPR035986">
    <property type="entry name" value="PKD_dom_sf"/>
</dbReference>
<evidence type="ECO:0000259" key="2">
    <source>
        <dbReference type="SMART" id="SM00089"/>
    </source>
</evidence>
<accession>A0A6L6PN31</accession>
<evidence type="ECO:0000313" key="3">
    <source>
        <dbReference type="EMBL" id="MTV40047.1"/>
    </source>
</evidence>
<protein>
    <submittedName>
        <fullName evidence="3">PKD domain containing protein</fullName>
    </submittedName>
</protein>
<feature type="domain" description="PKD/Chitinase" evidence="2">
    <location>
        <begin position="29"/>
        <end position="115"/>
    </location>
</feature>
<dbReference type="Proteomes" id="UP000475582">
    <property type="component" value="Unassembled WGS sequence"/>
</dbReference>
<dbReference type="InterPro" id="IPR013783">
    <property type="entry name" value="Ig-like_fold"/>
</dbReference>
<dbReference type="SUPFAM" id="SSF49299">
    <property type="entry name" value="PKD domain"/>
    <property type="match status" value="1"/>
</dbReference>
<dbReference type="RefSeq" id="WP_155465881.1">
    <property type="nucleotide sequence ID" value="NZ_WNKY01000027.1"/>
</dbReference>
<feature type="chain" id="PRO_5027074615" evidence="1">
    <location>
        <begin position="25"/>
        <end position="115"/>
    </location>
</feature>
<proteinExistence type="predicted"/>
<gene>
    <name evidence="3" type="ORF">GM676_20995</name>
</gene>
<dbReference type="PROSITE" id="PS51257">
    <property type="entry name" value="PROKAR_LIPOPROTEIN"/>
    <property type="match status" value="1"/>
</dbReference>
<dbReference type="OrthoDB" id="9806238at2"/>
<reference evidence="3 4" key="1">
    <citation type="submission" date="2019-11" db="EMBL/GenBank/DDBJ databases">
        <title>Type strains purchased from KCTC, JCM and DSMZ.</title>
        <authorList>
            <person name="Lu H."/>
        </authorList>
    </citation>
    <scope>NUCLEOTIDE SEQUENCE [LARGE SCALE GENOMIC DNA]</scope>
    <source>
        <strain evidence="3 4">KCTC 22382</strain>
    </source>
</reference>
<dbReference type="InterPro" id="IPR022409">
    <property type="entry name" value="PKD/Chitinase_dom"/>
</dbReference>
<evidence type="ECO:0000256" key="1">
    <source>
        <dbReference type="SAM" id="SignalP"/>
    </source>
</evidence>
<dbReference type="EMBL" id="WNKY01000027">
    <property type="protein sequence ID" value="MTV40047.1"/>
    <property type="molecule type" value="Genomic_DNA"/>
</dbReference>
<sequence>MRKSSILVLLLLSACGGGNYEAQANRAPVANAGPAQTVAAGTSIKLAGSGTDADQDIVLYSWTLAKPAGSAATLLNYHVATPTFFADVPGVYVATLTVNDGKLDSAPASVTITAN</sequence>
<dbReference type="Gene3D" id="2.60.40.10">
    <property type="entry name" value="Immunoglobulins"/>
    <property type="match status" value="1"/>
</dbReference>
<dbReference type="CDD" id="cd00146">
    <property type="entry name" value="PKD"/>
    <property type="match status" value="1"/>
</dbReference>
<name>A0A6L6PN31_9BURK</name>
<keyword evidence="1" id="KW-0732">Signal</keyword>
<dbReference type="SMART" id="SM00089">
    <property type="entry name" value="PKD"/>
    <property type="match status" value="1"/>
</dbReference>